<organism evidence="1 2">
    <name type="scientific">Secundilactobacillus oryzae JCM 18671</name>
    <dbReference type="NCBI Taxonomy" id="1291743"/>
    <lineage>
        <taxon>Bacteria</taxon>
        <taxon>Bacillati</taxon>
        <taxon>Bacillota</taxon>
        <taxon>Bacilli</taxon>
        <taxon>Lactobacillales</taxon>
        <taxon>Lactobacillaceae</taxon>
        <taxon>Secundilactobacillus</taxon>
    </lineage>
</organism>
<proteinExistence type="predicted"/>
<reference evidence="1" key="1">
    <citation type="journal article" date="2014" name="Genome Announc.">
        <title>Draft Genome Sequence of Lactobacillus oryzae Strain SG293T.</title>
        <authorList>
            <person name="Tanizawa Y."/>
            <person name="Fujisawa T."/>
            <person name="Mochizuki T."/>
            <person name="Kaminuma E."/>
            <person name="Nakamura Y."/>
            <person name="Tohno M."/>
        </authorList>
    </citation>
    <scope>NUCLEOTIDE SEQUENCE [LARGE SCALE GENOMIC DNA]</scope>
    <source>
        <strain evidence="1">SG293</strain>
    </source>
</reference>
<dbReference type="Proteomes" id="UP000028700">
    <property type="component" value="Unassembled WGS sequence"/>
</dbReference>
<dbReference type="EMBL" id="BBJM01000046">
    <property type="protein sequence ID" value="GAK48663.1"/>
    <property type="molecule type" value="Genomic_DNA"/>
</dbReference>
<accession>A0A081BKU5</accession>
<protein>
    <submittedName>
        <fullName evidence="1">Uncharacterized protein</fullName>
    </submittedName>
</protein>
<dbReference type="eggNOG" id="ENOG50349WT">
    <property type="taxonomic scope" value="Bacteria"/>
</dbReference>
<gene>
    <name evidence="1" type="ORF">LOSG293_460010</name>
</gene>
<keyword evidence="2" id="KW-1185">Reference proteome</keyword>
<evidence type="ECO:0000313" key="1">
    <source>
        <dbReference type="EMBL" id="GAK48663.1"/>
    </source>
</evidence>
<sequence length="98" mass="11682">MTYVTRHPEEVHFQKGEYSNVITMGIPDHVAIANRETYFPEGRLMVNRMSNHFVSMHGELLDYFFDMTEKGKPDYREVWITTGYLPKKQLYLLELSYE</sequence>
<evidence type="ECO:0000313" key="2">
    <source>
        <dbReference type="Proteomes" id="UP000028700"/>
    </source>
</evidence>
<dbReference type="AlphaFoldDB" id="A0A081BKU5"/>
<name>A0A081BKU5_9LACO</name>
<comment type="caution">
    <text evidence="1">The sequence shown here is derived from an EMBL/GenBank/DDBJ whole genome shotgun (WGS) entry which is preliminary data.</text>
</comment>
<dbReference type="STRING" id="1291743.LOSG293_460010"/>